<dbReference type="AlphaFoldDB" id="A0A5B7JGB3"/>
<accession>A0A5B7JGB3</accession>
<evidence type="ECO:0000313" key="1">
    <source>
        <dbReference type="EMBL" id="MPC97091.1"/>
    </source>
</evidence>
<evidence type="ECO:0000313" key="2">
    <source>
        <dbReference type="Proteomes" id="UP000324222"/>
    </source>
</evidence>
<gene>
    <name evidence="1" type="ORF">E2C01_092383</name>
</gene>
<sequence length="79" mass="8973">MNKAFLHIYSIQGSRETVVDFTSPYYLEATTMVSPAPALRSRIFAIFSPFTYQSTTKDKGQEFVRVFWLTLLISKGTGN</sequence>
<protein>
    <submittedName>
        <fullName evidence="1">Uncharacterized protein</fullName>
    </submittedName>
</protein>
<proteinExistence type="predicted"/>
<reference evidence="1 2" key="1">
    <citation type="submission" date="2019-05" db="EMBL/GenBank/DDBJ databases">
        <title>Another draft genome of Portunus trituberculatus and its Hox gene families provides insights of decapod evolution.</title>
        <authorList>
            <person name="Jeong J.-H."/>
            <person name="Song I."/>
            <person name="Kim S."/>
            <person name="Choi T."/>
            <person name="Kim D."/>
            <person name="Ryu S."/>
            <person name="Kim W."/>
        </authorList>
    </citation>
    <scope>NUCLEOTIDE SEQUENCE [LARGE SCALE GENOMIC DNA]</scope>
    <source>
        <tissue evidence="1">Muscle</tissue>
    </source>
</reference>
<comment type="caution">
    <text evidence="1">The sequence shown here is derived from an EMBL/GenBank/DDBJ whole genome shotgun (WGS) entry which is preliminary data.</text>
</comment>
<name>A0A5B7JGB3_PORTR</name>
<dbReference type="EMBL" id="VSRR010108574">
    <property type="protein sequence ID" value="MPC97091.1"/>
    <property type="molecule type" value="Genomic_DNA"/>
</dbReference>
<keyword evidence="2" id="KW-1185">Reference proteome</keyword>
<organism evidence="1 2">
    <name type="scientific">Portunus trituberculatus</name>
    <name type="common">Swimming crab</name>
    <name type="synonym">Neptunus trituberculatus</name>
    <dbReference type="NCBI Taxonomy" id="210409"/>
    <lineage>
        <taxon>Eukaryota</taxon>
        <taxon>Metazoa</taxon>
        <taxon>Ecdysozoa</taxon>
        <taxon>Arthropoda</taxon>
        <taxon>Crustacea</taxon>
        <taxon>Multicrustacea</taxon>
        <taxon>Malacostraca</taxon>
        <taxon>Eumalacostraca</taxon>
        <taxon>Eucarida</taxon>
        <taxon>Decapoda</taxon>
        <taxon>Pleocyemata</taxon>
        <taxon>Brachyura</taxon>
        <taxon>Eubrachyura</taxon>
        <taxon>Portunoidea</taxon>
        <taxon>Portunidae</taxon>
        <taxon>Portuninae</taxon>
        <taxon>Portunus</taxon>
    </lineage>
</organism>
<dbReference type="Proteomes" id="UP000324222">
    <property type="component" value="Unassembled WGS sequence"/>
</dbReference>